<dbReference type="PANTHER" id="PTHR45566">
    <property type="entry name" value="HTH-TYPE TRANSCRIPTIONAL REGULATOR YHJB-RELATED"/>
    <property type="match status" value="1"/>
</dbReference>
<feature type="domain" description="HTH luxR-type" evidence="1">
    <location>
        <begin position="1"/>
        <end position="63"/>
    </location>
</feature>
<dbReference type="SMART" id="SM00421">
    <property type="entry name" value="HTH_LUXR"/>
    <property type="match status" value="1"/>
</dbReference>
<dbReference type="EMBL" id="CP062804">
    <property type="protein sequence ID" value="QOT80694.1"/>
    <property type="molecule type" value="Genomic_DNA"/>
</dbReference>
<proteinExistence type="predicted"/>
<dbReference type="GO" id="GO:0003677">
    <property type="term" value="F:DNA binding"/>
    <property type="evidence" value="ECO:0007669"/>
    <property type="project" value="InterPro"/>
</dbReference>
<dbReference type="InterPro" id="IPR016032">
    <property type="entry name" value="Sig_transdc_resp-reg_C-effctor"/>
</dbReference>
<reference evidence="2 3" key="1">
    <citation type="submission" date="2020-10" db="EMBL/GenBank/DDBJ databases">
        <title>Complete genome sequence of Cupriavidus basilensis CCUG 49340T.</title>
        <authorList>
            <person name="Salva-Serra F."/>
            <person name="Donoso R.A."/>
            <person name="Cho K.H."/>
            <person name="Yoo J.A."/>
            <person name="Lee K."/>
            <person name="Yoon S.-H."/>
            <person name="Perez-Pantoja D."/>
            <person name="Moore E.R.B."/>
        </authorList>
    </citation>
    <scope>NUCLEOTIDE SEQUENCE [LARGE SCALE GENOMIC DNA]</scope>
    <source>
        <strain evidence="3">CCUG 49340</strain>
    </source>
</reference>
<dbReference type="AlphaFoldDB" id="A0A7M2H6V3"/>
<dbReference type="PANTHER" id="PTHR45566:SF1">
    <property type="entry name" value="HTH-TYPE TRANSCRIPTIONAL REGULATOR YHJB-RELATED"/>
    <property type="match status" value="1"/>
</dbReference>
<dbReference type="Proteomes" id="UP000397656">
    <property type="component" value="Chromosome 2"/>
</dbReference>
<dbReference type="Pfam" id="PF00196">
    <property type="entry name" value="GerE"/>
    <property type="match status" value="1"/>
</dbReference>
<evidence type="ECO:0000259" key="1">
    <source>
        <dbReference type="PROSITE" id="PS50043"/>
    </source>
</evidence>
<organism evidence="2 3">
    <name type="scientific">Cupriavidus basilensis</name>
    <dbReference type="NCBI Taxonomy" id="68895"/>
    <lineage>
        <taxon>Bacteria</taxon>
        <taxon>Pseudomonadati</taxon>
        <taxon>Pseudomonadota</taxon>
        <taxon>Betaproteobacteria</taxon>
        <taxon>Burkholderiales</taxon>
        <taxon>Burkholderiaceae</taxon>
        <taxon>Cupriavidus</taxon>
    </lineage>
</organism>
<dbReference type="PROSITE" id="PS50043">
    <property type="entry name" value="HTH_LUXR_2"/>
    <property type="match status" value="1"/>
</dbReference>
<dbReference type="InterPro" id="IPR036388">
    <property type="entry name" value="WH-like_DNA-bd_sf"/>
</dbReference>
<dbReference type="GO" id="GO:0006355">
    <property type="term" value="P:regulation of DNA-templated transcription"/>
    <property type="evidence" value="ECO:0007669"/>
    <property type="project" value="InterPro"/>
</dbReference>
<dbReference type="InterPro" id="IPR000792">
    <property type="entry name" value="Tscrpt_reg_LuxR_C"/>
</dbReference>
<evidence type="ECO:0000313" key="2">
    <source>
        <dbReference type="EMBL" id="QOT80694.1"/>
    </source>
</evidence>
<evidence type="ECO:0000313" key="3">
    <source>
        <dbReference type="Proteomes" id="UP000397656"/>
    </source>
</evidence>
<dbReference type="CDD" id="cd06170">
    <property type="entry name" value="LuxR_C_like"/>
    <property type="match status" value="1"/>
</dbReference>
<dbReference type="Gene3D" id="1.10.10.10">
    <property type="entry name" value="Winged helix-like DNA-binding domain superfamily/Winged helix DNA-binding domain"/>
    <property type="match status" value="1"/>
</dbReference>
<gene>
    <name evidence="2" type="ORF">F7R26_025045</name>
</gene>
<accession>A0A7M2H6V3</accession>
<dbReference type="PRINTS" id="PR00038">
    <property type="entry name" value="HTHLUXR"/>
</dbReference>
<name>A0A7M2H6V3_9BURK</name>
<dbReference type="SUPFAM" id="SSF46894">
    <property type="entry name" value="C-terminal effector domain of the bipartite response regulators"/>
    <property type="match status" value="1"/>
</dbReference>
<sequence>MLPGLTPRQFTVWMLIGEGLPNKLIARRLGLTENTVKEHVSEILRRLNVRTRMQAMLHIERLREAPQAVAPALGYV</sequence>
<protein>
    <submittedName>
        <fullName evidence="2">Response regulator transcription factor</fullName>
    </submittedName>
</protein>
<dbReference type="InterPro" id="IPR051015">
    <property type="entry name" value="EvgA-like"/>
</dbReference>